<dbReference type="RefSeq" id="WP_092049870.1">
    <property type="nucleotide sequence ID" value="NZ_FNZF01000001.1"/>
</dbReference>
<evidence type="ECO:0000256" key="3">
    <source>
        <dbReference type="ARBA" id="ARBA00022679"/>
    </source>
</evidence>
<protein>
    <recommendedName>
        <fullName evidence="2">acetyl-CoA C-acetyltransferase</fullName>
        <ecNumber evidence="2">2.3.1.9</ecNumber>
    </recommendedName>
    <alternativeName>
        <fullName evidence="5">Acetoacetyl-CoA thiolase</fullName>
    </alternativeName>
</protein>
<dbReference type="Pfam" id="PF00108">
    <property type="entry name" value="Thiolase_N"/>
    <property type="match status" value="1"/>
</dbReference>
<comment type="similarity">
    <text evidence="1 7">Belongs to the thiolase-like superfamily. Thiolase family.</text>
</comment>
<accession>A0A1H6U1U4</accession>
<evidence type="ECO:0000256" key="5">
    <source>
        <dbReference type="ARBA" id="ARBA00030755"/>
    </source>
</evidence>
<sequence length="398" mass="41611">MKNAVIIDSVRTAVGKLGGSLGNVPANYLAAHVMEALIERTGIDKEIVEEVILGQAKQSADESNLARLALLRAGIPASVPGYTVHRQCGSGVQAVNSAAQQIGMGLSDVIIAGGAESMSTAPYYVSGVRFGVKAGNTVLKDPNTESQPGSQPFEEFGNLNMGTTAENVAEKYGITREQQDEFALLSQERTAAAIREGRFEEQIIPYAVQERKQTIDFKMDEHPRETSLEKLAKLKPVFKEGGTVTAGNASGRNDGAAALLVMSEEAAEQHGLTPKARIVAQASSGCAPDLMGMGPVGATQKALRQAGLTVADLDVIELNEAFAAQAVACINELGLDIEKVNPNGGAIALGHPIGATGAILLTKVLHELERTGGRYGLVTLCIAGGMGIATIVENLKAQ</sequence>
<dbReference type="InterPro" id="IPR016039">
    <property type="entry name" value="Thiolase-like"/>
</dbReference>
<dbReference type="EMBL" id="FNZF01000001">
    <property type="protein sequence ID" value="SEI86253.1"/>
    <property type="molecule type" value="Genomic_DNA"/>
</dbReference>
<dbReference type="InterPro" id="IPR020617">
    <property type="entry name" value="Thiolase_C"/>
</dbReference>
<keyword evidence="4 7" id="KW-0012">Acyltransferase</keyword>
<dbReference type="PROSITE" id="PS00099">
    <property type="entry name" value="THIOLASE_3"/>
    <property type="match status" value="1"/>
</dbReference>
<dbReference type="InterPro" id="IPR020613">
    <property type="entry name" value="Thiolase_CS"/>
</dbReference>
<name>A0A1H6U1U4_9BACL</name>
<evidence type="ECO:0000256" key="1">
    <source>
        <dbReference type="ARBA" id="ARBA00010982"/>
    </source>
</evidence>
<dbReference type="CDD" id="cd00751">
    <property type="entry name" value="thiolase"/>
    <property type="match status" value="1"/>
</dbReference>
<feature type="active site" description="Proton acceptor" evidence="6">
    <location>
        <position position="381"/>
    </location>
</feature>
<dbReference type="Gene3D" id="3.40.47.10">
    <property type="match status" value="2"/>
</dbReference>
<dbReference type="PANTHER" id="PTHR18919:SF107">
    <property type="entry name" value="ACETYL-COA ACETYLTRANSFERASE, CYTOSOLIC"/>
    <property type="match status" value="1"/>
</dbReference>
<dbReference type="Pfam" id="PF02803">
    <property type="entry name" value="Thiolase_C"/>
    <property type="match status" value="1"/>
</dbReference>
<keyword evidence="3 7" id="KW-0808">Transferase</keyword>
<dbReference type="InterPro" id="IPR020610">
    <property type="entry name" value="Thiolase_AS"/>
</dbReference>
<dbReference type="STRING" id="426757.SAMN04488127_0646"/>
<keyword evidence="11" id="KW-1185">Reference proteome</keyword>
<dbReference type="EC" id="2.3.1.9" evidence="2"/>
<feature type="active site" description="Acyl-thioester intermediate" evidence="6">
    <location>
        <position position="88"/>
    </location>
</feature>
<reference evidence="11" key="1">
    <citation type="submission" date="2016-10" db="EMBL/GenBank/DDBJ databases">
        <authorList>
            <person name="Varghese N."/>
            <person name="Submissions S."/>
        </authorList>
    </citation>
    <scope>NUCLEOTIDE SEQUENCE [LARGE SCALE GENOMIC DNA]</scope>
    <source>
        <strain evidence="11">CGMCC 1.6763</strain>
    </source>
</reference>
<dbReference type="PIRSF" id="PIRSF000429">
    <property type="entry name" value="Ac-CoA_Ac_transf"/>
    <property type="match status" value="1"/>
</dbReference>
<evidence type="ECO:0000256" key="2">
    <source>
        <dbReference type="ARBA" id="ARBA00012705"/>
    </source>
</evidence>
<dbReference type="GO" id="GO:0003985">
    <property type="term" value="F:acetyl-CoA C-acetyltransferase activity"/>
    <property type="evidence" value="ECO:0007669"/>
    <property type="project" value="UniProtKB-EC"/>
</dbReference>
<proteinExistence type="inferred from homology"/>
<dbReference type="InterPro" id="IPR020616">
    <property type="entry name" value="Thiolase_N"/>
</dbReference>
<dbReference type="AlphaFoldDB" id="A0A1H6U1U4"/>
<evidence type="ECO:0000256" key="6">
    <source>
        <dbReference type="PIRSR" id="PIRSR000429-1"/>
    </source>
</evidence>
<evidence type="ECO:0000313" key="10">
    <source>
        <dbReference type="EMBL" id="SEI86253.1"/>
    </source>
</evidence>
<evidence type="ECO:0000259" key="9">
    <source>
        <dbReference type="Pfam" id="PF02803"/>
    </source>
</evidence>
<dbReference type="Proteomes" id="UP000199200">
    <property type="component" value="Unassembled WGS sequence"/>
</dbReference>
<organism evidence="10 11">
    <name type="scientific">Bhargavaea ginsengi</name>
    <dbReference type="NCBI Taxonomy" id="426757"/>
    <lineage>
        <taxon>Bacteria</taxon>
        <taxon>Bacillati</taxon>
        <taxon>Bacillota</taxon>
        <taxon>Bacilli</taxon>
        <taxon>Bacillales</taxon>
        <taxon>Caryophanaceae</taxon>
        <taxon>Bhargavaea</taxon>
    </lineage>
</organism>
<gene>
    <name evidence="10" type="ORF">SAMN04488127_0646</name>
</gene>
<dbReference type="PROSITE" id="PS00737">
    <property type="entry name" value="THIOLASE_2"/>
    <property type="match status" value="1"/>
</dbReference>
<dbReference type="FunFam" id="3.40.47.10:FF:000010">
    <property type="entry name" value="Acetyl-CoA acetyltransferase (Thiolase)"/>
    <property type="match status" value="1"/>
</dbReference>
<feature type="active site" description="Proton acceptor" evidence="6">
    <location>
        <position position="351"/>
    </location>
</feature>
<dbReference type="OrthoDB" id="2774224at2"/>
<dbReference type="PANTHER" id="PTHR18919">
    <property type="entry name" value="ACETYL-COA C-ACYLTRANSFERASE"/>
    <property type="match status" value="1"/>
</dbReference>
<evidence type="ECO:0000313" key="11">
    <source>
        <dbReference type="Proteomes" id="UP000199200"/>
    </source>
</evidence>
<evidence type="ECO:0000259" key="8">
    <source>
        <dbReference type="Pfam" id="PF00108"/>
    </source>
</evidence>
<dbReference type="InterPro" id="IPR002155">
    <property type="entry name" value="Thiolase"/>
</dbReference>
<dbReference type="SUPFAM" id="SSF53901">
    <property type="entry name" value="Thiolase-like"/>
    <property type="match status" value="2"/>
</dbReference>
<evidence type="ECO:0000256" key="4">
    <source>
        <dbReference type="ARBA" id="ARBA00023315"/>
    </source>
</evidence>
<evidence type="ECO:0000256" key="7">
    <source>
        <dbReference type="RuleBase" id="RU003557"/>
    </source>
</evidence>
<dbReference type="NCBIfam" id="TIGR01930">
    <property type="entry name" value="AcCoA-C-Actrans"/>
    <property type="match status" value="1"/>
</dbReference>
<feature type="domain" description="Thiolase N-terminal" evidence="8">
    <location>
        <begin position="5"/>
        <end position="265"/>
    </location>
</feature>
<feature type="domain" description="Thiolase C-terminal" evidence="9">
    <location>
        <begin position="272"/>
        <end position="393"/>
    </location>
</feature>